<keyword evidence="2" id="KW-0472">Membrane</keyword>
<feature type="transmembrane region" description="Helical" evidence="2">
    <location>
        <begin position="169"/>
        <end position="190"/>
    </location>
</feature>
<dbReference type="PANTHER" id="PTHR43298">
    <property type="entry name" value="MULTIDRUG RESISTANCE PROTEIN NORM-RELATED"/>
    <property type="match status" value="1"/>
</dbReference>
<dbReference type="GO" id="GO:0015297">
    <property type="term" value="F:antiporter activity"/>
    <property type="evidence" value="ECO:0007669"/>
    <property type="project" value="InterPro"/>
</dbReference>
<sequence>MSAMQDMTKGGAAGHLLRYAVPLMLGNWFQLAYNAVDSIIAGRFIGKDALAAEGIAGPVMNLVILGITGVCLGAGVLMSEFFGAKDGESLRRELATTVLSGTAACTVVALLGVLFTPAILQACAVPREIFAITAIYLRITFLGAPFTCFYNALAAGFKSVGDARTPLRFLMVSAILNAALDLIFIGGLGFGIVCSAMTTVIAEAFSAVLAGWWLWTKTPELCPRRGQWRVDRS</sequence>
<dbReference type="Pfam" id="PF01554">
    <property type="entry name" value="MatE"/>
    <property type="match status" value="1"/>
</dbReference>
<organism evidence="3">
    <name type="scientific">human gut metagenome</name>
    <dbReference type="NCBI Taxonomy" id="408170"/>
    <lineage>
        <taxon>unclassified sequences</taxon>
        <taxon>metagenomes</taxon>
        <taxon>organismal metagenomes</taxon>
    </lineage>
</organism>
<dbReference type="InterPro" id="IPR050222">
    <property type="entry name" value="MATE_MdtK"/>
</dbReference>
<name>K1T435_9ZZZZ</name>
<dbReference type="InterPro" id="IPR002528">
    <property type="entry name" value="MATE_fam"/>
</dbReference>
<keyword evidence="2" id="KW-1133">Transmembrane helix</keyword>
<feature type="transmembrane region" description="Helical" evidence="2">
    <location>
        <begin position="62"/>
        <end position="82"/>
    </location>
</feature>
<protein>
    <submittedName>
        <fullName evidence="3">MATE efflux family protein</fullName>
    </submittedName>
</protein>
<dbReference type="GO" id="GO:0005886">
    <property type="term" value="C:plasma membrane"/>
    <property type="evidence" value="ECO:0007669"/>
    <property type="project" value="TreeGrafter"/>
</dbReference>
<keyword evidence="2" id="KW-0812">Transmembrane</keyword>
<feature type="transmembrane region" description="Helical" evidence="2">
    <location>
        <begin position="196"/>
        <end position="215"/>
    </location>
</feature>
<dbReference type="GO" id="GO:0042910">
    <property type="term" value="F:xenobiotic transmembrane transporter activity"/>
    <property type="evidence" value="ECO:0007669"/>
    <property type="project" value="InterPro"/>
</dbReference>
<feature type="non-terminal residue" evidence="3">
    <location>
        <position position="233"/>
    </location>
</feature>
<dbReference type="EMBL" id="AJWZ01006015">
    <property type="protein sequence ID" value="EKC60970.1"/>
    <property type="molecule type" value="Genomic_DNA"/>
</dbReference>
<evidence type="ECO:0000256" key="2">
    <source>
        <dbReference type="SAM" id="Phobius"/>
    </source>
</evidence>
<feature type="transmembrane region" description="Helical" evidence="2">
    <location>
        <begin position="94"/>
        <end position="115"/>
    </location>
</feature>
<dbReference type="PANTHER" id="PTHR43298:SF2">
    <property type="entry name" value="FMN_FAD EXPORTER YEEO-RELATED"/>
    <property type="match status" value="1"/>
</dbReference>
<keyword evidence="1" id="KW-0813">Transport</keyword>
<feature type="transmembrane region" description="Helical" evidence="2">
    <location>
        <begin position="135"/>
        <end position="157"/>
    </location>
</feature>
<dbReference type="AlphaFoldDB" id="K1T435"/>
<reference evidence="3" key="1">
    <citation type="journal article" date="2013" name="Environ. Microbiol.">
        <title>Microbiota from the distal guts of lean and obese adolescents exhibit partial functional redundancy besides clear differences in community structure.</title>
        <authorList>
            <person name="Ferrer M."/>
            <person name="Ruiz A."/>
            <person name="Lanza F."/>
            <person name="Haange S.B."/>
            <person name="Oberbach A."/>
            <person name="Till H."/>
            <person name="Bargiela R."/>
            <person name="Campoy C."/>
            <person name="Segura M.T."/>
            <person name="Richter M."/>
            <person name="von Bergen M."/>
            <person name="Seifert J."/>
            <person name="Suarez A."/>
        </authorList>
    </citation>
    <scope>NUCLEOTIDE SEQUENCE</scope>
</reference>
<evidence type="ECO:0000313" key="3">
    <source>
        <dbReference type="EMBL" id="EKC60970.1"/>
    </source>
</evidence>
<proteinExistence type="predicted"/>
<accession>K1T435</accession>
<comment type="caution">
    <text evidence="3">The sequence shown here is derived from an EMBL/GenBank/DDBJ whole genome shotgun (WGS) entry which is preliminary data.</text>
</comment>
<evidence type="ECO:0000256" key="1">
    <source>
        <dbReference type="ARBA" id="ARBA00022448"/>
    </source>
</evidence>
<gene>
    <name evidence="3" type="ORF">OBE_08711</name>
</gene>